<name>A0ABW0QUF6_9BACL</name>
<dbReference type="Proteomes" id="UP001596108">
    <property type="component" value="Unassembled WGS sequence"/>
</dbReference>
<dbReference type="InterPro" id="IPR013024">
    <property type="entry name" value="GGCT-like"/>
</dbReference>
<evidence type="ECO:0000313" key="2">
    <source>
        <dbReference type="EMBL" id="MFC5528621.1"/>
    </source>
</evidence>
<reference evidence="3" key="1">
    <citation type="journal article" date="2019" name="Int. J. Syst. Evol. Microbiol.">
        <title>The Global Catalogue of Microorganisms (GCM) 10K type strain sequencing project: providing services to taxonomists for standard genome sequencing and annotation.</title>
        <authorList>
            <consortium name="The Broad Institute Genomics Platform"/>
            <consortium name="The Broad Institute Genome Sequencing Center for Infectious Disease"/>
            <person name="Wu L."/>
            <person name="Ma J."/>
        </authorList>
    </citation>
    <scope>NUCLEOTIDE SEQUENCE [LARGE SCALE GENOMIC DNA]</scope>
    <source>
        <strain evidence="3">CGMCC 1.18578</strain>
    </source>
</reference>
<dbReference type="CDD" id="cd06661">
    <property type="entry name" value="GGCT_like"/>
    <property type="match status" value="1"/>
</dbReference>
<keyword evidence="3" id="KW-1185">Reference proteome</keyword>
<sequence>MRLEKGHVRIFVYGSLLPGLHNHGVISPYVISILEGRVRGRLVDYGPYPALMPDSECTVRGMWMEVSLAAMPGLDELEGFKGIEEDNDYERVWARDIDDPTLAGWLYIWTDSRGYPVIESDWWPDVARTKLIEP</sequence>
<comment type="caution">
    <text evidence="2">The sequence shown here is derived from an EMBL/GenBank/DDBJ whole genome shotgun (WGS) entry which is preliminary data.</text>
</comment>
<dbReference type="RefSeq" id="WP_378110465.1">
    <property type="nucleotide sequence ID" value="NZ_JBHSNC010000010.1"/>
</dbReference>
<proteinExistence type="predicted"/>
<feature type="domain" description="Gamma-glutamylcyclotransferase AIG2-like" evidence="1">
    <location>
        <begin position="10"/>
        <end position="123"/>
    </location>
</feature>
<dbReference type="InterPro" id="IPR036568">
    <property type="entry name" value="GGCT-like_sf"/>
</dbReference>
<dbReference type="Gene3D" id="3.10.490.10">
    <property type="entry name" value="Gamma-glutamyl cyclotransferase-like"/>
    <property type="match status" value="1"/>
</dbReference>
<dbReference type="SUPFAM" id="SSF110857">
    <property type="entry name" value="Gamma-glutamyl cyclotransferase-like"/>
    <property type="match status" value="1"/>
</dbReference>
<protein>
    <submittedName>
        <fullName evidence="2">Gamma-glutamylcyclotransferase</fullName>
    </submittedName>
</protein>
<organism evidence="2 3">
    <name type="scientific">Cohnella yongneupensis</name>
    <dbReference type="NCBI Taxonomy" id="425006"/>
    <lineage>
        <taxon>Bacteria</taxon>
        <taxon>Bacillati</taxon>
        <taxon>Bacillota</taxon>
        <taxon>Bacilli</taxon>
        <taxon>Bacillales</taxon>
        <taxon>Paenibacillaceae</taxon>
        <taxon>Cohnella</taxon>
    </lineage>
</organism>
<dbReference type="InterPro" id="IPR009288">
    <property type="entry name" value="AIG2-like_dom"/>
</dbReference>
<dbReference type="EMBL" id="JBHSNC010000010">
    <property type="protein sequence ID" value="MFC5528621.1"/>
    <property type="molecule type" value="Genomic_DNA"/>
</dbReference>
<gene>
    <name evidence="2" type="ORF">ACFPQ4_04025</name>
</gene>
<dbReference type="Pfam" id="PF06094">
    <property type="entry name" value="GGACT"/>
    <property type="match status" value="1"/>
</dbReference>
<evidence type="ECO:0000313" key="3">
    <source>
        <dbReference type="Proteomes" id="UP001596108"/>
    </source>
</evidence>
<evidence type="ECO:0000259" key="1">
    <source>
        <dbReference type="Pfam" id="PF06094"/>
    </source>
</evidence>
<accession>A0ABW0QUF6</accession>